<feature type="modified residue" description="N6-(pyridoxal phosphate)lysine" evidence="12">
    <location>
        <position position="198"/>
    </location>
</feature>
<evidence type="ECO:0000256" key="4">
    <source>
        <dbReference type="ARBA" id="ARBA00022576"/>
    </source>
</evidence>
<keyword evidence="5 12" id="KW-0028">Amino-acid biosynthesis</keyword>
<accession>A0A455TAC4</accession>
<dbReference type="UniPathway" id="UPA00244">
    <property type="reaction ID" value="UER00311"/>
</dbReference>
<feature type="binding site" evidence="12">
    <location>
        <position position="42"/>
    </location>
    <ligand>
        <name>L-glutamate</name>
        <dbReference type="ChEBI" id="CHEBI:29985"/>
    </ligand>
</feature>
<comment type="similarity">
    <text evidence="3 12">Belongs to the class-V pyridoxal-phosphate-dependent aminotransferase family. SerC subfamily.</text>
</comment>
<dbReference type="Gene3D" id="3.40.640.10">
    <property type="entry name" value="Type I PLP-dependent aspartate aminotransferase-like (Major domain)"/>
    <property type="match status" value="1"/>
</dbReference>
<keyword evidence="12" id="KW-0963">Cytoplasm</keyword>
<evidence type="ECO:0000256" key="11">
    <source>
        <dbReference type="ARBA" id="ARBA00049007"/>
    </source>
</evidence>
<dbReference type="AlphaFoldDB" id="A0A455TAC4"/>
<dbReference type="UniPathway" id="UPA00135">
    <property type="reaction ID" value="UER00197"/>
</dbReference>
<dbReference type="NCBIfam" id="NF003764">
    <property type="entry name" value="PRK05355.1"/>
    <property type="match status" value="1"/>
</dbReference>
<sequence length="363" mass="41429">MNQIYNFSAGPAMLPKEVMLIAQKEFLNWKNLGVSILEMSHRSEEFFNMTKKSIKILRKILNVPHSYEILFCHGGARGQFSAIPLNLIDKVTKADYINTGFWSLAAAIESKKYCNPNIINVKKIINNKVSILPIKDWLLSNNTVSYIHYCPNETIEGIAIHEEPTFTNKIVVGDFSSTILSRKINIENYSVIYAGAQKNIGPSGITLIIIKKNLLKISNIIKPPSILDYNLLSKSNSMFNTPSTFSWYLSFLVFQWIQQNGGLSHIEQENEKKSKLLYDTIDNTDFYINNISYKNRSKMNVVFNIFNTSLHKIFLKESHKIGLHSLKGHNFIGGIRASIYNAMPLKGVKKLVNFMLKFEKKYG</sequence>
<comment type="cofactor">
    <cofactor evidence="12">
        <name>pyridoxal 5'-phosphate</name>
        <dbReference type="ChEBI" id="CHEBI:597326"/>
    </cofactor>
    <text evidence="12">Binds 1 pyridoxal phosphate per subunit.</text>
</comment>
<feature type="domain" description="Aminotransferase class V" evidence="13">
    <location>
        <begin position="4"/>
        <end position="351"/>
    </location>
</feature>
<dbReference type="FunFam" id="3.90.1150.10:FF:000006">
    <property type="entry name" value="Phosphoserine aminotransferase"/>
    <property type="match status" value="1"/>
</dbReference>
<evidence type="ECO:0000256" key="6">
    <source>
        <dbReference type="ARBA" id="ARBA00022679"/>
    </source>
</evidence>
<evidence type="ECO:0000256" key="2">
    <source>
        <dbReference type="ARBA" id="ARBA00005099"/>
    </source>
</evidence>
<protein>
    <recommendedName>
        <fullName evidence="12">Phosphoserine aminotransferase</fullName>
        <ecNumber evidence="12">2.6.1.52</ecNumber>
    </recommendedName>
    <alternativeName>
        <fullName evidence="12">Phosphohydroxythreonine aminotransferase</fullName>
        <shortName evidence="12">PSAT</shortName>
    </alternativeName>
</protein>
<keyword evidence="7 12" id="KW-0663">Pyridoxal phosphate</keyword>
<gene>
    <name evidence="12 14" type="primary">serC</name>
    <name evidence="14" type="ORF">BUCNMO_247</name>
</gene>
<keyword evidence="6 12" id="KW-0808">Transferase</keyword>
<comment type="catalytic activity">
    <reaction evidence="10 12">
        <text>4-(phosphooxy)-L-threonine + 2-oxoglutarate = (R)-3-hydroxy-2-oxo-4-phosphooxybutanoate + L-glutamate</text>
        <dbReference type="Rhea" id="RHEA:16573"/>
        <dbReference type="ChEBI" id="CHEBI:16810"/>
        <dbReference type="ChEBI" id="CHEBI:29985"/>
        <dbReference type="ChEBI" id="CHEBI:58452"/>
        <dbReference type="ChEBI" id="CHEBI:58538"/>
        <dbReference type="EC" id="2.6.1.52"/>
    </reaction>
</comment>
<dbReference type="HAMAP" id="MF_00160">
    <property type="entry name" value="SerC_aminotrans_5"/>
    <property type="match status" value="1"/>
</dbReference>
<dbReference type="EMBL" id="AP019379">
    <property type="protein sequence ID" value="BBI01255.1"/>
    <property type="molecule type" value="Genomic_DNA"/>
</dbReference>
<comment type="subunit">
    <text evidence="12">Homodimer.</text>
</comment>
<comment type="pathway">
    <text evidence="2 12">Amino-acid biosynthesis; L-serine biosynthesis; L-serine from 3-phospho-D-glycerate: step 2/3.</text>
</comment>
<evidence type="ECO:0000259" key="13">
    <source>
        <dbReference type="Pfam" id="PF00266"/>
    </source>
</evidence>
<evidence type="ECO:0000313" key="14">
    <source>
        <dbReference type="EMBL" id="BBI01255.1"/>
    </source>
</evidence>
<dbReference type="FunFam" id="3.40.640.10:FF:000010">
    <property type="entry name" value="Phosphoserine aminotransferase"/>
    <property type="match status" value="1"/>
</dbReference>
<keyword evidence="15" id="KW-1185">Reference proteome</keyword>
<dbReference type="InterPro" id="IPR015424">
    <property type="entry name" value="PyrdxlP-dep_Trfase"/>
</dbReference>
<feature type="binding site" evidence="12">
    <location>
        <begin position="76"/>
        <end position="77"/>
    </location>
    <ligand>
        <name>pyridoxal 5'-phosphate</name>
        <dbReference type="ChEBI" id="CHEBI:597326"/>
    </ligand>
</feature>
<dbReference type="Pfam" id="PF00266">
    <property type="entry name" value="Aminotran_5"/>
    <property type="match status" value="1"/>
</dbReference>
<dbReference type="GO" id="GO:0004648">
    <property type="term" value="F:O-phospho-L-serine:2-oxoglutarate aminotransferase activity"/>
    <property type="evidence" value="ECO:0007669"/>
    <property type="project" value="UniProtKB-UniRule"/>
</dbReference>
<evidence type="ECO:0000256" key="12">
    <source>
        <dbReference type="HAMAP-Rule" id="MF_00160"/>
    </source>
</evidence>
<keyword evidence="8 12" id="KW-0664">Pyridoxine biosynthesis</keyword>
<dbReference type="PANTHER" id="PTHR43247:SF1">
    <property type="entry name" value="PHOSPHOSERINE AMINOTRANSFERASE"/>
    <property type="match status" value="1"/>
</dbReference>
<evidence type="ECO:0000256" key="7">
    <source>
        <dbReference type="ARBA" id="ARBA00022898"/>
    </source>
</evidence>
<dbReference type="InterPro" id="IPR015422">
    <property type="entry name" value="PyrdxlP-dep_Trfase_small"/>
</dbReference>
<evidence type="ECO:0000313" key="15">
    <source>
        <dbReference type="Proteomes" id="UP000317544"/>
    </source>
</evidence>
<dbReference type="Proteomes" id="UP000317544">
    <property type="component" value="Chromosome"/>
</dbReference>
<dbReference type="EC" id="2.6.1.52" evidence="12"/>
<comment type="catalytic activity">
    <reaction evidence="11 12">
        <text>O-phospho-L-serine + 2-oxoglutarate = 3-phosphooxypyruvate + L-glutamate</text>
        <dbReference type="Rhea" id="RHEA:14329"/>
        <dbReference type="ChEBI" id="CHEBI:16810"/>
        <dbReference type="ChEBI" id="CHEBI:18110"/>
        <dbReference type="ChEBI" id="CHEBI:29985"/>
        <dbReference type="ChEBI" id="CHEBI:57524"/>
        <dbReference type="EC" id="2.6.1.52"/>
    </reaction>
</comment>
<dbReference type="RefSeq" id="WP_158344895.1">
    <property type="nucleotide sequence ID" value="NZ_AP019379.1"/>
</dbReference>
<feature type="binding site" evidence="12">
    <location>
        <begin position="240"/>
        <end position="241"/>
    </location>
    <ligand>
        <name>pyridoxal 5'-phosphate</name>
        <dbReference type="ChEBI" id="CHEBI:597326"/>
    </ligand>
</feature>
<dbReference type="InterPro" id="IPR000192">
    <property type="entry name" value="Aminotrans_V_dom"/>
</dbReference>
<dbReference type="GO" id="GO:0006564">
    <property type="term" value="P:L-serine biosynthetic process"/>
    <property type="evidence" value="ECO:0007669"/>
    <property type="project" value="UniProtKB-UniRule"/>
</dbReference>
<feature type="binding site" evidence="12">
    <location>
        <position position="154"/>
    </location>
    <ligand>
        <name>pyridoxal 5'-phosphate</name>
        <dbReference type="ChEBI" id="CHEBI:597326"/>
    </ligand>
</feature>
<comment type="function">
    <text evidence="12">Catalyzes the reversible conversion of 3-phosphohydroxypyruvate to phosphoserine and of 3-hydroxy-2-oxo-4-phosphonooxybutanoate to phosphohydroxythreonine.</text>
</comment>
<evidence type="ECO:0000256" key="5">
    <source>
        <dbReference type="ARBA" id="ARBA00022605"/>
    </source>
</evidence>
<dbReference type="GO" id="GO:0005737">
    <property type="term" value="C:cytoplasm"/>
    <property type="evidence" value="ECO:0007669"/>
    <property type="project" value="UniProtKB-SubCell"/>
</dbReference>
<evidence type="ECO:0000256" key="9">
    <source>
        <dbReference type="ARBA" id="ARBA00023299"/>
    </source>
</evidence>
<evidence type="ECO:0000256" key="10">
    <source>
        <dbReference type="ARBA" id="ARBA00047630"/>
    </source>
</evidence>
<evidence type="ECO:0000256" key="3">
    <source>
        <dbReference type="ARBA" id="ARBA00006904"/>
    </source>
</evidence>
<proteinExistence type="inferred from homology"/>
<comment type="pathway">
    <text evidence="1 12">Cofactor biosynthesis; pyridoxine 5'-phosphate biosynthesis; pyridoxine 5'-phosphate from D-erythrose 4-phosphate: step 3/5.</text>
</comment>
<keyword evidence="4 12" id="KW-0032">Aminotransferase</keyword>
<feature type="binding site" evidence="12">
    <location>
        <position position="197"/>
    </location>
    <ligand>
        <name>pyridoxal 5'-phosphate</name>
        <dbReference type="ChEBI" id="CHEBI:597326"/>
    </ligand>
</feature>
<evidence type="ECO:0000256" key="1">
    <source>
        <dbReference type="ARBA" id="ARBA00004915"/>
    </source>
</evidence>
<evidence type="ECO:0000256" key="8">
    <source>
        <dbReference type="ARBA" id="ARBA00023096"/>
    </source>
</evidence>
<reference evidence="14 15" key="1">
    <citation type="journal article" date="2019" name="Proc. Natl. Acad. Sci. U.S.A.">
        <title>Exaggeration and cooption of innate immunity for social defense.</title>
        <authorList>
            <person name="Kutsukake M."/>
            <person name="Moriyama M."/>
            <person name="Shigenobu S."/>
            <person name="Meng X.-Y."/>
            <person name="Nikoh N."/>
            <person name="Noda C."/>
            <person name="Kobayashi S."/>
            <person name="Fukatsu T."/>
        </authorList>
    </citation>
    <scope>NUCLEOTIDE SEQUENCE [LARGE SCALE GENOMIC DNA]</scope>
    <source>
        <strain evidence="14 15">Nmo</strain>
    </source>
</reference>
<dbReference type="PANTHER" id="PTHR43247">
    <property type="entry name" value="PHOSPHOSERINE AMINOTRANSFERASE"/>
    <property type="match status" value="1"/>
</dbReference>
<dbReference type="InterPro" id="IPR015421">
    <property type="entry name" value="PyrdxlP-dep_Trfase_major"/>
</dbReference>
<name>A0A455TAC4_9GAMM</name>
<dbReference type="SUPFAM" id="SSF53383">
    <property type="entry name" value="PLP-dependent transferases"/>
    <property type="match status" value="1"/>
</dbReference>
<dbReference type="InterPro" id="IPR022278">
    <property type="entry name" value="Pser_aminoTfrase"/>
</dbReference>
<dbReference type="Gene3D" id="3.90.1150.10">
    <property type="entry name" value="Aspartate Aminotransferase, domain 1"/>
    <property type="match status" value="1"/>
</dbReference>
<feature type="binding site" evidence="12">
    <location>
        <position position="174"/>
    </location>
    <ligand>
        <name>pyridoxal 5'-phosphate</name>
        <dbReference type="ChEBI" id="CHEBI:597326"/>
    </ligand>
</feature>
<keyword evidence="9 12" id="KW-0718">Serine biosynthesis</keyword>
<dbReference type="OrthoDB" id="9809412at2"/>
<comment type="caution">
    <text evidence="12">Lacks conserved residue(s) required for the propagation of feature annotation.</text>
</comment>
<comment type="subcellular location">
    <subcellularLocation>
        <location evidence="12">Cytoplasm</location>
    </subcellularLocation>
</comment>
<dbReference type="GO" id="GO:0008615">
    <property type="term" value="P:pyridoxine biosynthetic process"/>
    <property type="evidence" value="ECO:0007669"/>
    <property type="project" value="UniProtKB-UniRule"/>
</dbReference>
<dbReference type="NCBIfam" id="TIGR01364">
    <property type="entry name" value="serC_1"/>
    <property type="match status" value="1"/>
</dbReference>
<feature type="binding site" evidence="12">
    <location>
        <position position="102"/>
    </location>
    <ligand>
        <name>pyridoxal 5'-phosphate</name>
        <dbReference type="ChEBI" id="CHEBI:597326"/>
    </ligand>
</feature>
<organism evidence="14 15">
    <name type="scientific">Buchnera aphidicola</name>
    <name type="common">Nipponaphis monzeni</name>
    <dbReference type="NCBI Taxonomy" id="2495405"/>
    <lineage>
        <taxon>Bacteria</taxon>
        <taxon>Pseudomonadati</taxon>
        <taxon>Pseudomonadota</taxon>
        <taxon>Gammaproteobacteria</taxon>
        <taxon>Enterobacterales</taxon>
        <taxon>Erwiniaceae</taxon>
        <taxon>Buchnera</taxon>
    </lineage>
</organism>
<dbReference type="PIRSF" id="PIRSF000525">
    <property type="entry name" value="SerC"/>
    <property type="match status" value="1"/>
</dbReference>
<dbReference type="GO" id="GO:0030170">
    <property type="term" value="F:pyridoxal phosphate binding"/>
    <property type="evidence" value="ECO:0007669"/>
    <property type="project" value="UniProtKB-UniRule"/>
</dbReference>